<feature type="transmembrane region" description="Helical" evidence="1">
    <location>
        <begin position="48"/>
        <end position="69"/>
    </location>
</feature>
<proteinExistence type="predicted"/>
<dbReference type="AlphaFoldDB" id="A0A847U1D5"/>
<protein>
    <submittedName>
        <fullName evidence="2">Uncharacterized protein</fullName>
    </submittedName>
</protein>
<dbReference type="EMBL" id="WOYG01000001">
    <property type="protein sequence ID" value="NLV09443.1"/>
    <property type="molecule type" value="Genomic_DNA"/>
</dbReference>
<keyword evidence="1" id="KW-0812">Transmembrane</keyword>
<dbReference type="Proteomes" id="UP000608662">
    <property type="component" value="Unassembled WGS sequence"/>
</dbReference>
<accession>A0A847U1D5</accession>
<keyword evidence="1" id="KW-0472">Membrane</keyword>
<sequence>MAESRRMVSNERKLLVVVGFCLGTGLGPFVLTVLTAPVEFFAGETVASLLWTTVQFLGVVFAGVALATIDLDATGAAR</sequence>
<reference evidence="2" key="1">
    <citation type="submission" date="2019-12" db="EMBL/GenBank/DDBJ databases">
        <title>Whole-genome sequence of Halomicrobium mukohataei pws1.</title>
        <authorList>
            <person name="Verma D.K."/>
            <person name="Gopal K."/>
            <person name="Prasad E.S."/>
        </authorList>
    </citation>
    <scope>NUCLEOTIDE SEQUENCE</scope>
    <source>
        <strain evidence="2">Pws1</strain>
    </source>
</reference>
<organism evidence="2 3">
    <name type="scientific">Halomicrobium mukohataei</name>
    <dbReference type="NCBI Taxonomy" id="57705"/>
    <lineage>
        <taxon>Archaea</taxon>
        <taxon>Methanobacteriati</taxon>
        <taxon>Methanobacteriota</taxon>
        <taxon>Stenosarchaea group</taxon>
        <taxon>Halobacteria</taxon>
        <taxon>Halobacteriales</taxon>
        <taxon>Haloarculaceae</taxon>
        <taxon>Halomicrobium</taxon>
    </lineage>
</organism>
<evidence type="ECO:0000313" key="2">
    <source>
        <dbReference type="EMBL" id="NLV09443.1"/>
    </source>
</evidence>
<dbReference type="RefSeq" id="WP_170093309.1">
    <property type="nucleotide sequence ID" value="NZ_WOYG01000001.1"/>
</dbReference>
<feature type="transmembrane region" description="Helical" evidence="1">
    <location>
        <begin position="14"/>
        <end position="36"/>
    </location>
</feature>
<keyword evidence="1" id="KW-1133">Transmembrane helix</keyword>
<comment type="caution">
    <text evidence="2">The sequence shown here is derived from an EMBL/GenBank/DDBJ whole genome shotgun (WGS) entry which is preliminary data.</text>
</comment>
<evidence type="ECO:0000313" key="3">
    <source>
        <dbReference type="Proteomes" id="UP000608662"/>
    </source>
</evidence>
<name>A0A847U1D5_9EURY</name>
<gene>
    <name evidence="2" type="ORF">GOC74_05820</name>
</gene>
<evidence type="ECO:0000256" key="1">
    <source>
        <dbReference type="SAM" id="Phobius"/>
    </source>
</evidence>